<dbReference type="SMART" id="SM00184">
    <property type="entry name" value="RING"/>
    <property type="match status" value="1"/>
</dbReference>
<dbReference type="Pfam" id="PF13639">
    <property type="entry name" value="zf-RING_2"/>
    <property type="match status" value="1"/>
</dbReference>
<evidence type="ECO:0000256" key="4">
    <source>
        <dbReference type="PROSITE-ProRule" id="PRU00175"/>
    </source>
</evidence>
<name>A0A854QNP4_CRYNE</name>
<organism evidence="7 8">
    <name type="scientific">Cryptococcus neoformans Tu259-1</name>
    <dbReference type="NCBI Taxonomy" id="1230072"/>
    <lineage>
        <taxon>Eukaryota</taxon>
        <taxon>Fungi</taxon>
        <taxon>Dikarya</taxon>
        <taxon>Basidiomycota</taxon>
        <taxon>Agaricomycotina</taxon>
        <taxon>Tremellomycetes</taxon>
        <taxon>Tremellales</taxon>
        <taxon>Cryptococcaceae</taxon>
        <taxon>Cryptococcus</taxon>
        <taxon>Cryptococcus neoformans species complex</taxon>
    </lineage>
</organism>
<evidence type="ECO:0000256" key="2">
    <source>
        <dbReference type="ARBA" id="ARBA00022771"/>
    </source>
</evidence>
<keyword evidence="1" id="KW-0479">Metal-binding</keyword>
<sequence>MTQPISVSIFLSPFFLAPISYPYSYSPSTMDNQQHLQHQPPPPVFSMTIAMPGPVPPRSSPPADGSDAHQATDSNRGPAQESTIYWTFHIGPGSVLSPNDNQSSNEHPAAPGPNGRSGEPRGPAEGGGDANNNTPPPWLFPPFFQFLMPRREPQPNPEKAAELLRSLPTVGKRLLHRVNNVVAAQDVDSYEDDDDKGWKCGICLEGIPKGKLEKDQGKAVGAGKTEGEKEDKGTGVKALPCNHLFHGDCLEPWFTTHHTCPTCRLDLDPLQTLNSPPRPGPARTSSFRPARTGAGRSTSNAHPYSRDQSRDQSRNGERNQNDTAGDQVSADSSGSGDNSRSNTPQEREQRSSLTPHLFIFAGPHPREPQQEHSPEVTNDAASAPHDRTPQPAEPSSANASTGGEVPTTPGENSRPSASHRPFFDPAEILGAIFGGPPPASPLPMHRHSSPFPPSPGENATQSSNVPPSGNTGSIPTSQSASSEPQGDSSTEPQPAPEQPAPEQPAQPPPSDRPQPDHRAHIQIIQEALEQLPFIFNNHPIVPPLPTALPFPGMAPIGERSSTPNAIDRATDESTARAPASSGTAAAADETSGAGQTQSQTSAKQPFVAQSLESWTEEKEKTLGWRCDAPECVYGPSTSEEDDDSSLYPPTADELEEDQKNKEMVSIFSTVQPPLSSAEAKEAHENDHNFTLLACTHRWHRGCLEVAERSAGRISKDDGEGRIWVRCERCRKDGWIIPAAESTGSGVGRKRKEAEMTI</sequence>
<comment type="caution">
    <text evidence="7">The sequence shown here is derived from an EMBL/GenBank/DDBJ whole genome shotgun (WGS) entry which is preliminary data.</text>
</comment>
<feature type="region of interest" description="Disordered" evidence="5">
    <location>
        <begin position="216"/>
        <end position="235"/>
    </location>
</feature>
<feature type="compositionally biased region" description="Polar residues" evidence="5">
    <location>
        <begin position="96"/>
        <end position="106"/>
    </location>
</feature>
<accession>A0A854QNP4</accession>
<feature type="domain" description="RING-type" evidence="6">
    <location>
        <begin position="200"/>
        <end position="264"/>
    </location>
</feature>
<evidence type="ECO:0000256" key="5">
    <source>
        <dbReference type="SAM" id="MobiDB-lite"/>
    </source>
</evidence>
<feature type="compositionally biased region" description="Basic and acidic residues" evidence="5">
    <location>
        <begin position="304"/>
        <end position="320"/>
    </location>
</feature>
<reference evidence="7 8" key="1">
    <citation type="submission" date="2017-06" db="EMBL/GenBank/DDBJ databases">
        <title>Global population genomics of the pathogenic fungus Cryptococcus neoformans var. grubii.</title>
        <authorList>
            <person name="Cuomo C."/>
            <person name="Litvintseva A."/>
            <person name="Chen Y."/>
            <person name="Young S."/>
            <person name="Zeng Q."/>
            <person name="Chapman S."/>
            <person name="Gujja S."/>
            <person name="Saif S."/>
            <person name="Birren B."/>
        </authorList>
    </citation>
    <scope>NUCLEOTIDE SEQUENCE [LARGE SCALE GENOMIC DNA]</scope>
    <source>
        <strain evidence="7 8">Tu259-1</strain>
    </source>
</reference>
<dbReference type="CDD" id="cd16454">
    <property type="entry name" value="RING-H2_PA-TM-RING"/>
    <property type="match status" value="1"/>
</dbReference>
<evidence type="ECO:0000313" key="8">
    <source>
        <dbReference type="Proteomes" id="UP000199727"/>
    </source>
</evidence>
<keyword evidence="3" id="KW-0862">Zinc</keyword>
<keyword evidence="2 4" id="KW-0863">Zinc-finger</keyword>
<dbReference type="InterPro" id="IPR001841">
    <property type="entry name" value="Znf_RING"/>
</dbReference>
<dbReference type="GO" id="GO:0008270">
    <property type="term" value="F:zinc ion binding"/>
    <property type="evidence" value="ECO:0007669"/>
    <property type="project" value="UniProtKB-KW"/>
</dbReference>
<feature type="compositionally biased region" description="Basic and acidic residues" evidence="5">
    <location>
        <begin position="225"/>
        <end position="234"/>
    </location>
</feature>
<evidence type="ECO:0000256" key="1">
    <source>
        <dbReference type="ARBA" id="ARBA00022723"/>
    </source>
</evidence>
<dbReference type="Proteomes" id="UP000199727">
    <property type="component" value="Unassembled WGS sequence"/>
</dbReference>
<dbReference type="Gene3D" id="3.30.40.10">
    <property type="entry name" value="Zinc/RING finger domain, C3HC4 (zinc finger)"/>
    <property type="match status" value="1"/>
</dbReference>
<feature type="compositionally biased region" description="Pro residues" evidence="5">
    <location>
        <begin position="493"/>
        <end position="512"/>
    </location>
</feature>
<dbReference type="OrthoDB" id="8062037at2759"/>
<feature type="compositionally biased region" description="Low complexity" evidence="5">
    <location>
        <begin position="575"/>
        <end position="594"/>
    </location>
</feature>
<dbReference type="PANTHER" id="PTHR15710:SF74">
    <property type="entry name" value="RING-TYPE E3 UBIQUITIN TRANSFERASE-RELATED"/>
    <property type="match status" value="1"/>
</dbReference>
<protein>
    <recommendedName>
        <fullName evidence="6">RING-type domain-containing protein</fullName>
    </recommendedName>
</protein>
<feature type="compositionally biased region" description="Low complexity" evidence="5">
    <location>
        <begin position="329"/>
        <end position="342"/>
    </location>
</feature>
<proteinExistence type="predicted"/>
<feature type="compositionally biased region" description="Polar residues" evidence="5">
    <location>
        <begin position="69"/>
        <end position="79"/>
    </location>
</feature>
<feature type="region of interest" description="Disordered" evidence="5">
    <location>
        <begin position="271"/>
        <end position="518"/>
    </location>
</feature>
<feature type="region of interest" description="Disordered" evidence="5">
    <location>
        <begin position="552"/>
        <end position="614"/>
    </location>
</feature>
<feature type="compositionally biased region" description="Low complexity" evidence="5">
    <location>
        <begin position="29"/>
        <end position="38"/>
    </location>
</feature>
<dbReference type="SUPFAM" id="SSF57850">
    <property type="entry name" value="RING/U-box"/>
    <property type="match status" value="1"/>
</dbReference>
<feature type="compositionally biased region" description="Polar residues" evidence="5">
    <location>
        <begin position="457"/>
        <end position="490"/>
    </location>
</feature>
<dbReference type="AlphaFoldDB" id="A0A854QNP4"/>
<feature type="region of interest" description="Disordered" evidence="5">
    <location>
        <begin position="95"/>
        <end position="142"/>
    </location>
</feature>
<gene>
    <name evidence="7" type="ORF">C361_01705</name>
</gene>
<feature type="region of interest" description="Disordered" evidence="5">
    <location>
        <begin position="29"/>
        <end position="79"/>
    </location>
</feature>
<feature type="compositionally biased region" description="Basic and acidic residues" evidence="5">
    <location>
        <begin position="364"/>
        <end position="374"/>
    </location>
</feature>
<evidence type="ECO:0000259" key="6">
    <source>
        <dbReference type="PROSITE" id="PS50089"/>
    </source>
</evidence>
<dbReference type="PANTHER" id="PTHR15710">
    <property type="entry name" value="E3 UBIQUITIN-PROTEIN LIGASE PRAJA"/>
    <property type="match status" value="1"/>
</dbReference>
<evidence type="ECO:0000313" key="7">
    <source>
        <dbReference type="EMBL" id="OXG25745.1"/>
    </source>
</evidence>
<evidence type="ECO:0000256" key="3">
    <source>
        <dbReference type="ARBA" id="ARBA00022833"/>
    </source>
</evidence>
<dbReference type="PROSITE" id="PS50089">
    <property type="entry name" value="ZF_RING_2"/>
    <property type="match status" value="1"/>
</dbReference>
<dbReference type="InterPro" id="IPR013083">
    <property type="entry name" value="Znf_RING/FYVE/PHD"/>
</dbReference>
<dbReference type="EMBL" id="AMKT01000027">
    <property type="protein sequence ID" value="OXG25745.1"/>
    <property type="molecule type" value="Genomic_DNA"/>
</dbReference>